<dbReference type="Gene3D" id="1.25.40.10">
    <property type="entry name" value="Tetratricopeptide repeat domain"/>
    <property type="match status" value="1"/>
</dbReference>
<dbReference type="SUPFAM" id="SSF48452">
    <property type="entry name" value="TPR-like"/>
    <property type="match status" value="1"/>
</dbReference>
<dbReference type="InterPro" id="IPR000189">
    <property type="entry name" value="Transglyc_AS"/>
</dbReference>
<organism evidence="4 5">
    <name type="scientific">Candidatus Acidulodesulfobacterium ferriphilum</name>
    <dbReference type="NCBI Taxonomy" id="2597223"/>
    <lineage>
        <taxon>Bacteria</taxon>
        <taxon>Deltaproteobacteria</taxon>
        <taxon>Candidatus Acidulodesulfobacterales</taxon>
        <taxon>Candidatus Acidulodesulfobacterium</taxon>
    </lineage>
</organism>
<evidence type="ECO:0000259" key="3">
    <source>
        <dbReference type="Pfam" id="PF01464"/>
    </source>
</evidence>
<accession>A0A519BB62</accession>
<protein>
    <recommendedName>
        <fullName evidence="3">Transglycosylase SLT domain-containing protein</fullName>
    </recommendedName>
</protein>
<dbReference type="InterPro" id="IPR019734">
    <property type="entry name" value="TPR_rpt"/>
</dbReference>
<feature type="domain" description="Transglycosylase SLT" evidence="3">
    <location>
        <begin position="520"/>
        <end position="632"/>
    </location>
</feature>
<dbReference type="InterPro" id="IPR023346">
    <property type="entry name" value="Lysozyme-like_dom_sf"/>
</dbReference>
<dbReference type="SUPFAM" id="SSF53955">
    <property type="entry name" value="Lysozyme-like"/>
    <property type="match status" value="1"/>
</dbReference>
<dbReference type="InterPro" id="IPR011990">
    <property type="entry name" value="TPR-like_helical_dom_sf"/>
</dbReference>
<dbReference type="InterPro" id="IPR008939">
    <property type="entry name" value="Lytic_TGlycosylase_superhlx_U"/>
</dbReference>
<gene>
    <name evidence="4" type="ORF">EVJ47_04635</name>
</gene>
<dbReference type="GO" id="GO:0008933">
    <property type="term" value="F:peptidoglycan lytic transglycosylase activity"/>
    <property type="evidence" value="ECO:0007669"/>
    <property type="project" value="InterPro"/>
</dbReference>
<dbReference type="PANTHER" id="PTHR37423:SF2">
    <property type="entry name" value="MEMBRANE-BOUND LYTIC MUREIN TRANSGLYCOSYLASE C"/>
    <property type="match status" value="1"/>
</dbReference>
<keyword evidence="2" id="KW-0732">Signal</keyword>
<dbReference type="CDD" id="cd13401">
    <property type="entry name" value="Slt70-like"/>
    <property type="match status" value="1"/>
</dbReference>
<dbReference type="Gene3D" id="1.10.530.10">
    <property type="match status" value="1"/>
</dbReference>
<name>A0A519BB62_9DELT</name>
<sequence length="665" mass="78032">MSRLIKICIFCVFIILPFFIKLKQSFSYLSGYNEKYNKNGIYFKEAYNFYKGGNYKKAAGMFWLYTLKGRLLSDYALYYQGICFVKLKEYRKANYVLFKLAKDYPNFVFYKNSVFYLAVSEKKNGYLYSAIDHFKYIIKHSKSPSVRPYAIFQAAKIYLRLKNYREAKSYLLRLYIRYPYFSHKHYIIKKIKNIPGFNGLYLTNPQKIERAQDLYYDAYYVKSLELLSGINGQKAALIKIKDLLMTKSPLFLKDVNKLLKHDSKNKDSSISSRLLYMKVDYYYYNLHNQDKALSLLKHIIKNNGYLSERGLSIYKAIVWNKTMKDLKNGAVINARKELEPLLSVTGSYGSDAKYLFWYGIILKKLGMTNKASFYFNLVKSASVFSYYGIMSRIELKDPFKLNNYKKLNLESDLHLFNEALRQNPALNIKFKRFRAFLNLKIYSLANIEVQDIIKQAGKAAKNHKKKLNKAVLISLAGIMNRFGDYWQLSGLAMVLLYNDKPLVKNADFLKFIYPRPYFSYVNRYANHYGIPINLIYAVMRQESLYNPACYSSASAIGLMQIIPSTGYYIAKRVKCYNFNPPMLYSKNINIQFGSYYLKTLLDQFNDKKYLAIASYNAGPNAVNYWKTYSFKGDNMLLFIESIPFNQTRNYVKKVLTNYYLYNAIY</sequence>
<reference evidence="4 5" key="1">
    <citation type="submission" date="2019-01" db="EMBL/GenBank/DDBJ databases">
        <title>Insights into ecological role of a new deltaproteobacterial order Candidatus Sinidesulfobacterales (Sva0485) by metagenomics and metatranscriptomics.</title>
        <authorList>
            <person name="Tan S."/>
            <person name="Liu J."/>
            <person name="Fang Y."/>
            <person name="Hedlund B.P."/>
            <person name="Lian Z.H."/>
            <person name="Huang L.Y."/>
            <person name="Li J.T."/>
            <person name="Huang L.N."/>
            <person name="Li W.J."/>
            <person name="Jiang H.C."/>
            <person name="Dong H.L."/>
            <person name="Shu W.S."/>
        </authorList>
    </citation>
    <scope>NUCLEOTIDE SEQUENCE [LARGE SCALE GENOMIC DNA]</scope>
    <source>
        <strain evidence="4">AP3</strain>
    </source>
</reference>
<comment type="similarity">
    <text evidence="1">Belongs to the transglycosylase Slt family.</text>
</comment>
<dbReference type="Proteomes" id="UP000320813">
    <property type="component" value="Unassembled WGS sequence"/>
</dbReference>
<dbReference type="Pfam" id="PF01464">
    <property type="entry name" value="SLT"/>
    <property type="match status" value="1"/>
</dbReference>
<dbReference type="GO" id="GO:0000270">
    <property type="term" value="P:peptidoglycan metabolic process"/>
    <property type="evidence" value="ECO:0007669"/>
    <property type="project" value="InterPro"/>
</dbReference>
<evidence type="ECO:0000256" key="2">
    <source>
        <dbReference type="ARBA" id="ARBA00022729"/>
    </source>
</evidence>
<dbReference type="PROSITE" id="PS00922">
    <property type="entry name" value="TRANSGLYCOSYLASE"/>
    <property type="match status" value="1"/>
</dbReference>
<evidence type="ECO:0000313" key="5">
    <source>
        <dbReference type="Proteomes" id="UP000320813"/>
    </source>
</evidence>
<dbReference type="SUPFAM" id="SSF48435">
    <property type="entry name" value="Bacterial muramidases"/>
    <property type="match status" value="1"/>
</dbReference>
<dbReference type="InterPro" id="IPR008258">
    <property type="entry name" value="Transglycosylase_SLT_dom_1"/>
</dbReference>
<dbReference type="AlphaFoldDB" id="A0A519BB62"/>
<dbReference type="Pfam" id="PF13174">
    <property type="entry name" value="TPR_6"/>
    <property type="match status" value="2"/>
</dbReference>
<comment type="caution">
    <text evidence="4">The sequence shown here is derived from an EMBL/GenBank/DDBJ whole genome shotgun (WGS) entry which is preliminary data.</text>
</comment>
<dbReference type="PANTHER" id="PTHR37423">
    <property type="entry name" value="SOLUBLE LYTIC MUREIN TRANSGLYCOSYLASE-RELATED"/>
    <property type="match status" value="1"/>
</dbReference>
<evidence type="ECO:0000313" key="4">
    <source>
        <dbReference type="EMBL" id="RZD14458.1"/>
    </source>
</evidence>
<dbReference type="EMBL" id="SGBD01000002">
    <property type="protein sequence ID" value="RZD14458.1"/>
    <property type="molecule type" value="Genomic_DNA"/>
</dbReference>
<dbReference type="GO" id="GO:0016020">
    <property type="term" value="C:membrane"/>
    <property type="evidence" value="ECO:0007669"/>
    <property type="project" value="InterPro"/>
</dbReference>
<proteinExistence type="inferred from homology"/>
<dbReference type="GO" id="GO:0042597">
    <property type="term" value="C:periplasmic space"/>
    <property type="evidence" value="ECO:0007669"/>
    <property type="project" value="InterPro"/>
</dbReference>
<dbReference type="GO" id="GO:0004553">
    <property type="term" value="F:hydrolase activity, hydrolyzing O-glycosyl compounds"/>
    <property type="evidence" value="ECO:0007669"/>
    <property type="project" value="InterPro"/>
</dbReference>
<evidence type="ECO:0000256" key="1">
    <source>
        <dbReference type="ARBA" id="ARBA00007734"/>
    </source>
</evidence>